<dbReference type="RefSeq" id="WP_137091032.1">
    <property type="nucleotide sequence ID" value="NZ_CP028923.1"/>
</dbReference>
<dbReference type="InterPro" id="IPR002372">
    <property type="entry name" value="PQQ_rpt_dom"/>
</dbReference>
<keyword evidence="3" id="KW-1185">Reference proteome</keyword>
<evidence type="ECO:0000259" key="1">
    <source>
        <dbReference type="Pfam" id="PF13360"/>
    </source>
</evidence>
<dbReference type="Proteomes" id="UP000298616">
    <property type="component" value="Chromosome"/>
</dbReference>
<proteinExistence type="predicted"/>
<dbReference type="KEGG" id="fpf:DCC35_12105"/>
<dbReference type="Pfam" id="PF13360">
    <property type="entry name" value="PQQ_2"/>
    <property type="match status" value="1"/>
</dbReference>
<dbReference type="OrthoDB" id="725093at2"/>
<sequence length="621" mass="69593">MNRILFFVFALLFIATGTIQAQEKLWSKDLKEVLYEVGWVEQANNGYIIASGAKGLLALDHSTGKIVWHNKELKAVDRNSFRNIDGLPLFMAEYAPIAGKKRGIIINAIDGSIVFDTKDGNYSIKEYYLVPEKACILFELMGEGNRQVMKFSLKTWKEEWVADLGELKGLKAKVNNVMGMGFIKHGPIFTENELIIGLKEEIFAFNLKDGSTKWQMEADKNIKALVYSDLNNSLYLGVKGSKKLQVFEPGTGKDITPGKLKLRGTLIDIIDDGKGNLVLVESEGFNLIDPNSGEFKWKKSFKIDYLDEVIPYEGGYIAIGKDEKKSPIAIVDANGDKVWDTDVKGYIYYALPTKKGVLYLSTERSNILGYDKGKDVWDKDIKFKSIPAVTFDSKLNKIVFYEGGDAFKLDPETGALDQIAEDVEFAEVNKKTELKAEYVNDGYFFYTANHLSFMNTDGQVVYTKFFKAPYTIEGLYQIAEIGLAAYGIDVDIQGSIDNLKTLEAISNGTLYTNLDQAEGSSSSSLVVGLYSGTSSGTWEPVFEVTKKRYMNSKLTKDHQFVVTQMQSEGADPVFIYRINKATGEIDQKIPLMDKSPNYVIDNVDDRVFVNEKNKIITGYQL</sequence>
<evidence type="ECO:0000313" key="3">
    <source>
        <dbReference type="Proteomes" id="UP000298616"/>
    </source>
</evidence>
<dbReference type="Gene3D" id="2.130.10.10">
    <property type="entry name" value="YVTN repeat-like/Quinoprotein amine dehydrogenase"/>
    <property type="match status" value="2"/>
</dbReference>
<reference evidence="2 3" key="1">
    <citation type="submission" date="2018-04" db="EMBL/GenBank/DDBJ databases">
        <title>Complete genome uncultured novel isolate.</title>
        <authorList>
            <person name="Merlino G."/>
        </authorList>
    </citation>
    <scope>NUCLEOTIDE SEQUENCE [LARGE SCALE GENOMIC DNA]</scope>
    <source>
        <strain evidence="3">R1DC9</strain>
    </source>
</reference>
<dbReference type="PANTHER" id="PTHR34512:SF30">
    <property type="entry name" value="OUTER MEMBRANE PROTEIN ASSEMBLY FACTOR BAMB"/>
    <property type="match status" value="1"/>
</dbReference>
<dbReference type="AlphaFoldDB" id="A0A4D7K3L8"/>
<dbReference type="EMBL" id="CP028923">
    <property type="protein sequence ID" value="QCK15434.1"/>
    <property type="molecule type" value="Genomic_DNA"/>
</dbReference>
<accession>A0A4D7K3L8</accession>
<dbReference type="InterPro" id="IPR011047">
    <property type="entry name" value="Quinoprotein_ADH-like_sf"/>
</dbReference>
<name>A0A4D7K3L8_9BACT</name>
<gene>
    <name evidence="2" type="ORF">DCC35_12105</name>
</gene>
<organism evidence="2 3">
    <name type="scientific">Mangrovivirga cuniculi</name>
    <dbReference type="NCBI Taxonomy" id="2715131"/>
    <lineage>
        <taxon>Bacteria</taxon>
        <taxon>Pseudomonadati</taxon>
        <taxon>Bacteroidota</taxon>
        <taxon>Cytophagia</taxon>
        <taxon>Cytophagales</taxon>
        <taxon>Mangrovivirgaceae</taxon>
        <taxon>Mangrovivirga</taxon>
    </lineage>
</organism>
<dbReference type="SUPFAM" id="SSF50998">
    <property type="entry name" value="Quinoprotein alcohol dehydrogenase-like"/>
    <property type="match status" value="2"/>
</dbReference>
<dbReference type="PANTHER" id="PTHR34512">
    <property type="entry name" value="CELL SURFACE PROTEIN"/>
    <property type="match status" value="1"/>
</dbReference>
<evidence type="ECO:0000313" key="2">
    <source>
        <dbReference type="EMBL" id="QCK15434.1"/>
    </source>
</evidence>
<dbReference type="InterPro" id="IPR015943">
    <property type="entry name" value="WD40/YVTN_repeat-like_dom_sf"/>
</dbReference>
<protein>
    <recommendedName>
        <fullName evidence="1">Pyrrolo-quinoline quinone repeat domain-containing protein</fullName>
    </recommendedName>
</protein>
<feature type="domain" description="Pyrrolo-quinoline quinone repeat" evidence="1">
    <location>
        <begin position="288"/>
        <end position="417"/>
    </location>
</feature>